<dbReference type="InterPro" id="IPR036291">
    <property type="entry name" value="NAD(P)-bd_dom_sf"/>
</dbReference>
<dbReference type="InterPro" id="IPR020921">
    <property type="entry name" value="Erythronate-4-P_DHase"/>
</dbReference>
<accession>J9BW55</accession>
<dbReference type="InterPro" id="IPR029752">
    <property type="entry name" value="D-isomer_DH_CS1"/>
</dbReference>
<dbReference type="GO" id="GO:0008615">
    <property type="term" value="P:pyridoxine biosynthetic process"/>
    <property type="evidence" value="ECO:0007669"/>
    <property type="project" value="UniProtKB-KW"/>
</dbReference>
<dbReference type="PANTHER" id="PTHR42938:SF9">
    <property type="entry name" value="FORMATE DEHYDROGENASE 1"/>
    <property type="match status" value="1"/>
</dbReference>
<dbReference type="EMBL" id="AMCI01007938">
    <property type="protein sequence ID" value="EJW91800.1"/>
    <property type="molecule type" value="Genomic_DNA"/>
</dbReference>
<dbReference type="PANTHER" id="PTHR42938">
    <property type="entry name" value="FORMATE DEHYDROGENASE 1"/>
    <property type="match status" value="1"/>
</dbReference>
<dbReference type="InterPro" id="IPR006140">
    <property type="entry name" value="D-isomer_DH_NAD-bd"/>
</dbReference>
<evidence type="ECO:0000313" key="7">
    <source>
        <dbReference type="EMBL" id="EJW91800.1"/>
    </source>
</evidence>
<evidence type="ECO:0000256" key="3">
    <source>
        <dbReference type="ARBA" id="ARBA00023027"/>
    </source>
</evidence>
<keyword evidence="2" id="KW-0560">Oxidoreductase</keyword>
<dbReference type="Pfam" id="PF02826">
    <property type="entry name" value="2-Hacid_dh_C"/>
    <property type="match status" value="1"/>
</dbReference>
<dbReference type="SUPFAM" id="SSF51735">
    <property type="entry name" value="NAD(P)-binding Rossmann-fold domains"/>
    <property type="match status" value="1"/>
</dbReference>
<organism evidence="7">
    <name type="scientific">gut metagenome</name>
    <dbReference type="NCBI Taxonomy" id="749906"/>
    <lineage>
        <taxon>unclassified sequences</taxon>
        <taxon>metagenomes</taxon>
        <taxon>organismal metagenomes</taxon>
    </lineage>
</organism>
<sequence>MLKLLIDSKIPYMRGFAERLGKVRYLPGNEITADDVRDVDALIIRTRTRCDRNLLEGSRVRFIATATIGFDHLDTTYLAEAGIAWTNCPGCNADSVAQYVECALLLLTAHGWDGAVPTPPASLPSLGTATDAATRQQADRTLFQGLTLGIVGVGNVGKRVEAMAQRLGFGRILRCDPPRAEKEGTSDFVSLEEIAAEADVITFHTPLTQAPAGHPTFHLADAAFFQSLSRCPIVLNSARGEVLDTEALKKALATHKVRAAVIDTWENEPQIDRELLNQVFLGTPHIAGYSADGKVNGTRMALQAVAAFFGLESSFCSEIQAPALPQDFAYYPEGEGHRLAPELRLYDPTRDYDALRSTPTQFESLRGNYPLRREKE</sequence>
<dbReference type="GO" id="GO:0051287">
    <property type="term" value="F:NAD binding"/>
    <property type="evidence" value="ECO:0007669"/>
    <property type="project" value="InterPro"/>
</dbReference>
<keyword evidence="3" id="KW-0520">NAD</keyword>
<dbReference type="GO" id="GO:0005737">
    <property type="term" value="C:cytoplasm"/>
    <property type="evidence" value="ECO:0007669"/>
    <property type="project" value="InterPro"/>
</dbReference>
<dbReference type="Gene3D" id="3.40.50.720">
    <property type="entry name" value="NAD(P)-binding Rossmann-like Domain"/>
    <property type="match status" value="2"/>
</dbReference>
<name>J9BW55_9ZZZZ</name>
<feature type="domain" description="D-isomer specific 2-hydroxyacid dehydrogenase catalytic" evidence="5">
    <location>
        <begin position="27"/>
        <end position="309"/>
    </location>
</feature>
<dbReference type="AlphaFoldDB" id="J9BW55"/>
<comment type="caution">
    <text evidence="7">The sequence shown here is derived from an EMBL/GenBank/DDBJ whole genome shotgun (WGS) entry which is preliminary data.</text>
</comment>
<keyword evidence="4" id="KW-0664">Pyridoxine biosynthesis</keyword>
<proteinExistence type="inferred from homology"/>
<feature type="domain" description="D-isomer specific 2-hydroxyacid dehydrogenase NAD-binding" evidence="6">
    <location>
        <begin position="136"/>
        <end position="287"/>
    </location>
</feature>
<dbReference type="Pfam" id="PF00389">
    <property type="entry name" value="2-Hacid_dh"/>
    <property type="match status" value="1"/>
</dbReference>
<dbReference type="SUPFAM" id="SSF52283">
    <property type="entry name" value="Formate/glycerate dehydrogenase catalytic domain-like"/>
    <property type="match status" value="1"/>
</dbReference>
<dbReference type="HAMAP" id="MF_01825">
    <property type="entry name" value="PdxB"/>
    <property type="match status" value="1"/>
</dbReference>
<dbReference type="CDD" id="cd12158">
    <property type="entry name" value="ErythrP_dh"/>
    <property type="match status" value="1"/>
</dbReference>
<evidence type="ECO:0000256" key="2">
    <source>
        <dbReference type="ARBA" id="ARBA00023002"/>
    </source>
</evidence>
<protein>
    <submittedName>
        <fullName evidence="7">Erythronate-4-phosphate dehydrogenase</fullName>
    </submittedName>
</protein>
<keyword evidence="1" id="KW-0963">Cytoplasm</keyword>
<evidence type="ECO:0000256" key="4">
    <source>
        <dbReference type="ARBA" id="ARBA00023096"/>
    </source>
</evidence>
<evidence type="ECO:0000259" key="6">
    <source>
        <dbReference type="Pfam" id="PF02826"/>
    </source>
</evidence>
<dbReference type="GO" id="GO:0033711">
    <property type="term" value="F:4-phosphoerythronate dehydrogenase activity"/>
    <property type="evidence" value="ECO:0007669"/>
    <property type="project" value="InterPro"/>
</dbReference>
<gene>
    <name evidence="7" type="ORF">EVA_20084</name>
</gene>
<evidence type="ECO:0000259" key="5">
    <source>
        <dbReference type="Pfam" id="PF00389"/>
    </source>
</evidence>
<evidence type="ECO:0000256" key="1">
    <source>
        <dbReference type="ARBA" id="ARBA00022490"/>
    </source>
</evidence>
<reference evidence="7" key="1">
    <citation type="journal article" date="2012" name="PLoS ONE">
        <title>Gene sets for utilization of primary and secondary nutrition supplies in the distal gut of endangered iberian lynx.</title>
        <authorList>
            <person name="Alcaide M."/>
            <person name="Messina E."/>
            <person name="Richter M."/>
            <person name="Bargiela R."/>
            <person name="Peplies J."/>
            <person name="Huws S.A."/>
            <person name="Newbold C.J."/>
            <person name="Golyshin P.N."/>
            <person name="Simon M.A."/>
            <person name="Lopez G."/>
            <person name="Yakimov M.M."/>
            <person name="Ferrer M."/>
        </authorList>
    </citation>
    <scope>NUCLEOTIDE SEQUENCE</scope>
</reference>
<dbReference type="PROSITE" id="PS00065">
    <property type="entry name" value="D_2_HYDROXYACID_DH_1"/>
    <property type="match status" value="1"/>
</dbReference>
<dbReference type="InterPro" id="IPR006139">
    <property type="entry name" value="D-isomer_2_OHA_DH_cat_dom"/>
</dbReference>